<dbReference type="Pfam" id="PF13197">
    <property type="entry name" value="DUF4013"/>
    <property type="match status" value="1"/>
</dbReference>
<dbReference type="AlphaFoldDB" id="A0A2J6XBE1"/>
<evidence type="ECO:0000313" key="3">
    <source>
        <dbReference type="Proteomes" id="UP000243376"/>
    </source>
</evidence>
<feature type="transmembrane region" description="Helical" evidence="1">
    <location>
        <begin position="69"/>
        <end position="89"/>
    </location>
</feature>
<keyword evidence="1" id="KW-0472">Membrane</keyword>
<dbReference type="InterPro" id="IPR025098">
    <property type="entry name" value="DUF4013"/>
</dbReference>
<accession>A0A2J6XBE1</accession>
<evidence type="ECO:0008006" key="4">
    <source>
        <dbReference type="Google" id="ProtNLM"/>
    </source>
</evidence>
<feature type="transmembrane region" description="Helical" evidence="1">
    <location>
        <begin position="203"/>
        <end position="231"/>
    </location>
</feature>
<dbReference type="EMBL" id="PNIQ01000197">
    <property type="protein sequence ID" value="PMP84959.1"/>
    <property type="molecule type" value="Genomic_DNA"/>
</dbReference>
<keyword evidence="1" id="KW-1133">Transmembrane helix</keyword>
<evidence type="ECO:0000313" key="2">
    <source>
        <dbReference type="EMBL" id="PMP84959.1"/>
    </source>
</evidence>
<reference evidence="2 3" key="1">
    <citation type="submission" date="2018-01" db="EMBL/GenBank/DDBJ databases">
        <title>Metagenomic assembled genomes from two thermal pools in the Uzon Caldera, Kamchatka, Russia.</title>
        <authorList>
            <person name="Wilkins L."/>
            <person name="Ettinger C."/>
        </authorList>
    </citation>
    <scope>NUCLEOTIDE SEQUENCE [LARGE SCALE GENOMIC DNA]</scope>
    <source>
        <strain evidence="2">ZAV-02</strain>
    </source>
</reference>
<evidence type="ECO:0000256" key="1">
    <source>
        <dbReference type="SAM" id="Phobius"/>
    </source>
</evidence>
<feature type="transmembrane region" description="Helical" evidence="1">
    <location>
        <begin position="120"/>
        <end position="145"/>
    </location>
</feature>
<keyword evidence="1" id="KW-0812">Transmembrane</keyword>
<sequence length="241" mass="26174">MFTPPPPPTTLPAAVAVVCRDPTWWQKCLLHGALATTIIGLPLAVGFIMESYDNSRRGFPIPLPPWRDWTLRALTGIFALLIDLAFFLLPLMIGGLLLACSGLTLVLAGQTDLLEVVMRGILTVMALVWLSFFLIGVAPIGRLIFAEEGQIERALSSETLRRAFTPPYRTYFWHARLASLAAYVPAAAMAGLTGILIANNAPLLVIVVAIWLLCSVGIFAQLVGVQLYVAAEQQARATQHL</sequence>
<name>A0A2J6XBE1_9CHLR</name>
<organism evidence="2 3">
    <name type="scientific">Chloroflexus aggregans</name>
    <dbReference type="NCBI Taxonomy" id="152260"/>
    <lineage>
        <taxon>Bacteria</taxon>
        <taxon>Bacillati</taxon>
        <taxon>Chloroflexota</taxon>
        <taxon>Chloroflexia</taxon>
        <taxon>Chloroflexales</taxon>
        <taxon>Chloroflexineae</taxon>
        <taxon>Chloroflexaceae</taxon>
        <taxon>Chloroflexus</taxon>
    </lineage>
</organism>
<feature type="transmembrane region" description="Helical" evidence="1">
    <location>
        <begin position="177"/>
        <end position="197"/>
    </location>
</feature>
<comment type="caution">
    <text evidence="2">The sequence shown here is derived from an EMBL/GenBank/DDBJ whole genome shotgun (WGS) entry which is preliminary data.</text>
</comment>
<proteinExistence type="predicted"/>
<protein>
    <recommendedName>
        <fullName evidence="4">DUF4013 domain-containing protein</fullName>
    </recommendedName>
</protein>
<gene>
    <name evidence="2" type="ORF">C0184_02930</name>
</gene>
<feature type="transmembrane region" description="Helical" evidence="1">
    <location>
        <begin position="28"/>
        <end position="49"/>
    </location>
</feature>
<dbReference type="Proteomes" id="UP000243376">
    <property type="component" value="Unassembled WGS sequence"/>
</dbReference>